<dbReference type="GO" id="GO:0004160">
    <property type="term" value="F:dihydroxy-acid dehydratase activity"/>
    <property type="evidence" value="ECO:0007669"/>
    <property type="project" value="UniProtKB-UniRule"/>
</dbReference>
<evidence type="ECO:0000256" key="4">
    <source>
        <dbReference type="ARBA" id="ARBA00022714"/>
    </source>
</evidence>
<comment type="caution">
    <text evidence="19">The sequence shown here is derived from an EMBL/GenBank/DDBJ whole genome shotgun (WGS) entry which is preliminary data.</text>
</comment>
<feature type="compositionally biased region" description="Basic and acidic residues" evidence="16">
    <location>
        <begin position="1"/>
        <end position="10"/>
    </location>
</feature>
<evidence type="ECO:0000256" key="2">
    <source>
        <dbReference type="ARBA" id="ARBA00006486"/>
    </source>
</evidence>
<dbReference type="InterPro" id="IPR000581">
    <property type="entry name" value="ILV_EDD_N"/>
</dbReference>
<dbReference type="InterPro" id="IPR037237">
    <property type="entry name" value="IlvD/EDD_N"/>
</dbReference>
<dbReference type="Pfam" id="PF24877">
    <property type="entry name" value="ILV_EDD_C"/>
    <property type="match status" value="1"/>
</dbReference>
<evidence type="ECO:0000256" key="6">
    <source>
        <dbReference type="ARBA" id="ARBA00022842"/>
    </source>
</evidence>
<feature type="domain" description="Dihydroxy-acid/6-phosphogluconate dehydratase N-terminal" evidence="17">
    <location>
        <begin position="41"/>
        <end position="367"/>
    </location>
</feature>
<sequence length="587" mass="61437">MLKGKLDKSKLPSRHVTDGPARAPHRSYLYAMGLSDEEIAQPLVGVATCWNEAAPCNIALNRQAQSVKLGVRAASGTPREFTTITVTDGIAMGHEGMRSSLASREAIADTVELTMRGHCYDALVGLAGCDKSLPGMMMAMVRLNVPSVFIYGGSILPGKVPAGADVPADFATRDLTVQDMFEAVGRHQAGDLSDAALDVLERVACPSAGACGGQFTANTMACVSEAIGLALMNSSGAPAPYESRDQYSVASGEAVMKLLESNIRARDVVTRKSLENAARVVACTGGSTNAGLHLPAIAHEAGIDFDLFDVCDIFRDTPYFVDLKPGGQYVAKDLFEAGGVPVVMKELRKAGLLHEDCITASGETLGEALDKITGEADGRVIHPVATPISKTGGVVGLKGNLAPEGAIVKVAGMDAEQQVFTGPARVFECEEDAFEAVKARSYKEGEVIVIRNEGPAGGPGMREMLATTAALSGQGMGKKVALITDGRFSGATRGFCVGHVGPEAAHGGPIAMLENGDMITIDAIKGEISVALTEEQFAERKAAWPGARKTDYASGALWKYAQLVGSTRLGAVTHPGAKAETHVYMDL</sequence>
<protein>
    <recommendedName>
        <fullName evidence="14 15">Dihydroxy-acid dehydratase</fullName>
        <shortName evidence="15">DAD</shortName>
        <ecNumber evidence="14 15">4.2.1.9</ecNumber>
    </recommendedName>
</protein>
<evidence type="ECO:0000256" key="3">
    <source>
        <dbReference type="ARBA" id="ARBA00022605"/>
    </source>
</evidence>
<evidence type="ECO:0000256" key="12">
    <source>
        <dbReference type="ARBA" id="ARBA00029436"/>
    </source>
</evidence>
<dbReference type="Proteomes" id="UP000003635">
    <property type="component" value="Unassembled WGS sequence"/>
</dbReference>
<dbReference type="eggNOG" id="COG0129">
    <property type="taxonomic scope" value="Bacteria"/>
</dbReference>
<keyword evidence="20" id="KW-1185">Reference proteome</keyword>
<dbReference type="UniPathway" id="UPA00049">
    <property type="reaction ID" value="UER00061"/>
</dbReference>
<feature type="binding site" evidence="15">
    <location>
        <position position="463"/>
    </location>
    <ligand>
        <name>Mg(2+)</name>
        <dbReference type="ChEBI" id="CHEBI:18420"/>
    </ligand>
</feature>
<evidence type="ECO:0000256" key="10">
    <source>
        <dbReference type="ARBA" id="ARBA00023304"/>
    </source>
</evidence>
<dbReference type="HOGENOM" id="CLU_014271_4_2_5"/>
<evidence type="ECO:0000256" key="1">
    <source>
        <dbReference type="ARBA" id="ARBA00001946"/>
    </source>
</evidence>
<dbReference type="NCBIfam" id="TIGR00110">
    <property type="entry name" value="ilvD"/>
    <property type="match status" value="1"/>
</dbReference>
<keyword evidence="5 15" id="KW-0479">Metal-binding</keyword>
<comment type="caution">
    <text evidence="15">Lacks conserved residue(s) required for the propagation of feature annotation.</text>
</comment>
<keyword evidence="8 15" id="KW-0411">Iron-sulfur</keyword>
<evidence type="ECO:0000256" key="9">
    <source>
        <dbReference type="ARBA" id="ARBA00023239"/>
    </source>
</evidence>
<evidence type="ECO:0000256" key="13">
    <source>
        <dbReference type="ARBA" id="ARBA00029437"/>
    </source>
</evidence>
<keyword evidence="3 15" id="KW-0028">Amino-acid biosynthesis</keyword>
<dbReference type="SUPFAM" id="SSF143975">
    <property type="entry name" value="IlvD/EDD N-terminal domain-like"/>
    <property type="match status" value="1"/>
</dbReference>
<feature type="binding site" description="via carbamate group" evidence="15">
    <location>
        <position position="131"/>
    </location>
    <ligand>
        <name>Mg(2+)</name>
        <dbReference type="ChEBI" id="CHEBI:18420"/>
    </ligand>
</feature>
<dbReference type="AlphaFoldDB" id="Q2CD46"/>
<name>Q2CD46_OCEGH</name>
<evidence type="ECO:0000313" key="20">
    <source>
        <dbReference type="Proteomes" id="UP000003635"/>
    </source>
</evidence>
<dbReference type="EMBL" id="AAOT01000025">
    <property type="protein sequence ID" value="EAR50632.1"/>
    <property type="molecule type" value="Genomic_DNA"/>
</dbReference>
<comment type="pathway">
    <text evidence="12 15">Amino-acid biosynthesis; L-valine biosynthesis; L-valine from pyruvate: step 3/4.</text>
</comment>
<dbReference type="Gene3D" id="3.50.30.80">
    <property type="entry name" value="IlvD/EDD C-terminal domain-like"/>
    <property type="match status" value="1"/>
</dbReference>
<dbReference type="GO" id="GO:0009099">
    <property type="term" value="P:L-valine biosynthetic process"/>
    <property type="evidence" value="ECO:0007669"/>
    <property type="project" value="UniProtKB-UniRule"/>
</dbReference>
<keyword evidence="9 15" id="KW-0456">Lyase</keyword>
<feature type="modified residue" description="N6-carboxylysine" evidence="15">
    <location>
        <position position="131"/>
    </location>
</feature>
<dbReference type="PROSITE" id="PS00887">
    <property type="entry name" value="ILVD_EDD_2"/>
    <property type="match status" value="1"/>
</dbReference>
<dbReference type="NCBIfam" id="NF002068">
    <property type="entry name" value="PRK00911.1"/>
    <property type="match status" value="1"/>
</dbReference>
<dbReference type="PROSITE" id="PS00886">
    <property type="entry name" value="ILVD_EDD_1"/>
    <property type="match status" value="1"/>
</dbReference>
<reference evidence="19 20" key="1">
    <citation type="journal article" date="2010" name="J. Bacteriol.">
        <title>Genome sequences of Oceanicola granulosus HTCC2516(T) and Oceanicola batsensis HTCC2597(TDelta).</title>
        <authorList>
            <person name="Thrash J.C."/>
            <person name="Cho J.C."/>
            <person name="Vergin K.L."/>
            <person name="Giovannoni S.J."/>
        </authorList>
    </citation>
    <scope>NUCLEOTIDE SEQUENCE [LARGE SCALE GENOMIC DNA]</scope>
    <source>
        <strain evidence="20">ATCC BAA-861 / DSM 15982 / KCTC 12143 / HTCC2516</strain>
    </source>
</reference>
<comment type="similarity">
    <text evidence="2 15">Belongs to the IlvD/Edd family.</text>
</comment>
<feature type="binding site" evidence="15">
    <location>
        <position position="56"/>
    </location>
    <ligand>
        <name>[2Fe-2S] cluster</name>
        <dbReference type="ChEBI" id="CHEBI:190135"/>
    </ligand>
</feature>
<comment type="subunit">
    <text evidence="15">Homodimer.</text>
</comment>
<evidence type="ECO:0000256" key="14">
    <source>
        <dbReference type="ARBA" id="ARBA00029490"/>
    </source>
</evidence>
<keyword evidence="4 15" id="KW-0001">2Fe-2S</keyword>
<evidence type="ECO:0000256" key="15">
    <source>
        <dbReference type="HAMAP-Rule" id="MF_00012"/>
    </source>
</evidence>
<dbReference type="HAMAP" id="MF_00012">
    <property type="entry name" value="IlvD"/>
    <property type="match status" value="1"/>
</dbReference>
<dbReference type="InterPro" id="IPR020558">
    <property type="entry name" value="DiOHA_6PGluconate_deHydtase_CS"/>
</dbReference>
<feature type="active site" description="Proton acceptor" evidence="15">
    <location>
        <position position="489"/>
    </location>
</feature>
<dbReference type="InterPro" id="IPR056740">
    <property type="entry name" value="ILV_EDD_C"/>
</dbReference>
<comment type="pathway">
    <text evidence="13 15">Amino-acid biosynthesis; L-isoleucine biosynthesis; L-isoleucine from 2-oxobutanoate: step 3/4.</text>
</comment>
<dbReference type="OrthoDB" id="9807077at2"/>
<dbReference type="RefSeq" id="WP_007255980.1">
    <property type="nucleotide sequence ID" value="NZ_CH724107.1"/>
</dbReference>
<evidence type="ECO:0000256" key="8">
    <source>
        <dbReference type="ARBA" id="ARBA00023014"/>
    </source>
</evidence>
<dbReference type="InterPro" id="IPR042096">
    <property type="entry name" value="Dihydro-acid_dehy_C"/>
</dbReference>
<evidence type="ECO:0000313" key="19">
    <source>
        <dbReference type="EMBL" id="EAR50632.1"/>
    </source>
</evidence>
<feature type="binding site" evidence="15">
    <location>
        <position position="130"/>
    </location>
    <ligand>
        <name>Mg(2+)</name>
        <dbReference type="ChEBI" id="CHEBI:18420"/>
    </ligand>
</feature>
<dbReference type="EC" id="4.2.1.9" evidence="14 15"/>
<dbReference type="GO" id="GO:0051537">
    <property type="term" value="F:2 iron, 2 sulfur cluster binding"/>
    <property type="evidence" value="ECO:0007669"/>
    <property type="project" value="UniProtKB-UniRule"/>
</dbReference>
<dbReference type="PANTHER" id="PTHR21000">
    <property type="entry name" value="DIHYDROXY-ACID DEHYDRATASE DAD"/>
    <property type="match status" value="1"/>
</dbReference>
<feature type="domain" description="Dihydroxy-acid/6-phosphogluconate dehydratase C-terminal" evidence="18">
    <location>
        <begin position="380"/>
        <end position="571"/>
    </location>
</feature>
<organism evidence="19 20">
    <name type="scientific">Oceanicola granulosus (strain ATCC BAA-861 / DSM 15982 / KCTC 12143 / HTCC2516)</name>
    <dbReference type="NCBI Taxonomy" id="314256"/>
    <lineage>
        <taxon>Bacteria</taxon>
        <taxon>Pseudomonadati</taxon>
        <taxon>Pseudomonadota</taxon>
        <taxon>Alphaproteobacteria</taxon>
        <taxon>Rhodobacterales</taxon>
        <taxon>Roseobacteraceae</taxon>
        <taxon>Oceanicola</taxon>
    </lineage>
</organism>
<dbReference type="STRING" id="314256.OG2516_12311"/>
<dbReference type="FunFam" id="3.50.30.80:FF:000001">
    <property type="entry name" value="Dihydroxy-acid dehydratase"/>
    <property type="match status" value="1"/>
</dbReference>
<evidence type="ECO:0000256" key="11">
    <source>
        <dbReference type="ARBA" id="ARBA00029304"/>
    </source>
</evidence>
<dbReference type="GO" id="GO:0009097">
    <property type="term" value="P:isoleucine biosynthetic process"/>
    <property type="evidence" value="ECO:0007669"/>
    <property type="project" value="UniProtKB-UniRule"/>
</dbReference>
<dbReference type="Pfam" id="PF00920">
    <property type="entry name" value="ILVD_EDD_N"/>
    <property type="match status" value="1"/>
</dbReference>
<comment type="cofactor">
    <cofactor evidence="1 15">
        <name>Mg(2+)</name>
        <dbReference type="ChEBI" id="CHEBI:18420"/>
    </cofactor>
</comment>
<keyword evidence="7 15" id="KW-0408">Iron</keyword>
<dbReference type="UniPathway" id="UPA00047">
    <property type="reaction ID" value="UER00057"/>
</dbReference>
<dbReference type="InterPro" id="IPR004404">
    <property type="entry name" value="DihydroxyA_deHydtase"/>
</dbReference>
<dbReference type="GO" id="GO:0000287">
    <property type="term" value="F:magnesium ion binding"/>
    <property type="evidence" value="ECO:0007669"/>
    <property type="project" value="UniProtKB-UniRule"/>
</dbReference>
<comment type="catalytic activity">
    <reaction evidence="11">
        <text>(2R)-2,3-dihydroxy-3-methylbutanoate = 3-methyl-2-oxobutanoate + H2O</text>
        <dbReference type="Rhea" id="RHEA:24809"/>
        <dbReference type="ChEBI" id="CHEBI:11851"/>
        <dbReference type="ChEBI" id="CHEBI:15377"/>
        <dbReference type="ChEBI" id="CHEBI:49072"/>
        <dbReference type="EC" id="4.2.1.9"/>
    </reaction>
    <physiologicalReaction direction="left-to-right" evidence="11">
        <dbReference type="Rhea" id="RHEA:24810"/>
    </physiologicalReaction>
</comment>
<keyword evidence="6 15" id="KW-0460">Magnesium</keyword>
<evidence type="ECO:0000259" key="18">
    <source>
        <dbReference type="Pfam" id="PF24877"/>
    </source>
</evidence>
<proteinExistence type="inferred from homology"/>
<dbReference type="SUPFAM" id="SSF52016">
    <property type="entry name" value="LeuD/IlvD-like"/>
    <property type="match status" value="1"/>
</dbReference>
<feature type="region of interest" description="Disordered" evidence="16">
    <location>
        <begin position="1"/>
        <end position="22"/>
    </location>
</feature>
<evidence type="ECO:0000259" key="17">
    <source>
        <dbReference type="Pfam" id="PF00920"/>
    </source>
</evidence>
<dbReference type="PANTHER" id="PTHR21000:SF5">
    <property type="entry name" value="DIHYDROXY-ACID DEHYDRATASE, MITOCHONDRIAL"/>
    <property type="match status" value="1"/>
</dbReference>
<comment type="cofactor">
    <cofactor evidence="15">
        <name>[2Fe-2S] cluster</name>
        <dbReference type="ChEBI" id="CHEBI:190135"/>
    </cofactor>
    <text evidence="15">Binds 1 [2Fe-2S] cluster per subunit. This cluster acts as a Lewis acid cofactor.</text>
</comment>
<comment type="catalytic activity">
    <reaction evidence="15">
        <text>(2R,3R)-2,3-dihydroxy-3-methylpentanoate = (S)-3-methyl-2-oxopentanoate + H2O</text>
        <dbReference type="Rhea" id="RHEA:27694"/>
        <dbReference type="ChEBI" id="CHEBI:15377"/>
        <dbReference type="ChEBI" id="CHEBI:35146"/>
        <dbReference type="ChEBI" id="CHEBI:49258"/>
        <dbReference type="EC" id="4.2.1.9"/>
    </reaction>
</comment>
<gene>
    <name evidence="15" type="primary">ilvD</name>
    <name evidence="19" type="ORF">OG2516_12311</name>
</gene>
<accession>Q2CD46</accession>
<keyword evidence="10 15" id="KW-0100">Branched-chain amino acid biosynthesis</keyword>
<dbReference type="InterPro" id="IPR050165">
    <property type="entry name" value="DHAD_IlvD/Edd"/>
</dbReference>
<comment type="function">
    <text evidence="15">Functions in the biosynthesis of branched-chain amino acids. Catalyzes the dehydration of (2R,3R)-2,3-dihydroxy-3-methylpentanoate (2,3-dihydroxy-3-methylvalerate) into 2-oxo-3-methylpentanoate (2-oxo-3-methylvalerate) and of (2R)-2,3-dihydroxy-3-methylbutanoate (2,3-dihydroxyisovalerate) into 2-oxo-3-methylbutanoate (2-oxoisovalerate), the penultimate precursor to L-isoleucine and L-valine, respectively.</text>
</comment>
<evidence type="ECO:0000256" key="7">
    <source>
        <dbReference type="ARBA" id="ARBA00023004"/>
    </source>
</evidence>
<feature type="binding site" evidence="15">
    <location>
        <position position="88"/>
    </location>
    <ligand>
        <name>Mg(2+)</name>
        <dbReference type="ChEBI" id="CHEBI:18420"/>
    </ligand>
</feature>
<evidence type="ECO:0000256" key="5">
    <source>
        <dbReference type="ARBA" id="ARBA00022723"/>
    </source>
</evidence>
<evidence type="ECO:0000256" key="16">
    <source>
        <dbReference type="SAM" id="MobiDB-lite"/>
    </source>
</evidence>